<gene>
    <name evidence="5" type="ORF">HNQ86_000692</name>
    <name evidence="4" type="ORF">LF63_0107615</name>
</gene>
<reference evidence="4 6" key="1">
    <citation type="submission" date="2014-09" db="EMBL/GenBank/DDBJ databases">
        <title>Xanthomonadaceae 3.5X direct submission.</title>
        <authorList>
            <person name="Fang T."/>
            <person name="Wang H."/>
        </authorList>
    </citation>
    <scope>NUCLEOTIDE SEQUENCE [LARGE SCALE GENOMIC DNA]</scope>
    <source>
        <strain evidence="4 6">3.5X</strain>
    </source>
</reference>
<evidence type="ECO:0000313" key="7">
    <source>
        <dbReference type="Proteomes" id="UP000560000"/>
    </source>
</evidence>
<comment type="similarity">
    <text evidence="1">Belongs to the ribosome association toxin RatA family.</text>
</comment>
<comment type="caution">
    <text evidence="4">The sequence shown here is derived from an EMBL/GenBank/DDBJ whole genome shotgun (WGS) entry which is preliminary data.</text>
</comment>
<dbReference type="AlphaFoldDB" id="A0A099CWZ3"/>
<keyword evidence="6" id="KW-1185">Reference proteome</keyword>
<dbReference type="Proteomes" id="UP000029708">
    <property type="component" value="Unassembled WGS sequence"/>
</dbReference>
<evidence type="ECO:0000313" key="4">
    <source>
        <dbReference type="EMBL" id="KGI78196.1"/>
    </source>
</evidence>
<evidence type="ECO:0000313" key="6">
    <source>
        <dbReference type="Proteomes" id="UP000029708"/>
    </source>
</evidence>
<reference evidence="5 7" key="2">
    <citation type="submission" date="2020-08" db="EMBL/GenBank/DDBJ databases">
        <title>Genomic Encyclopedia of Type Strains, Phase IV (KMG-IV): sequencing the most valuable type-strain genomes for metagenomic binning, comparative biology and taxonomic classification.</title>
        <authorList>
            <person name="Goeker M."/>
        </authorList>
    </citation>
    <scope>NUCLEOTIDE SEQUENCE [LARGE SCALE GENOMIC DNA]</scope>
    <source>
        <strain evidence="5 7">DSM 107085</strain>
    </source>
</reference>
<dbReference type="CDD" id="cd07813">
    <property type="entry name" value="COQ10p_like"/>
    <property type="match status" value="1"/>
</dbReference>
<accession>A0A099CWZ3</accession>
<feature type="domain" description="Coenzyme Q-binding protein COQ10 START" evidence="3">
    <location>
        <begin position="12"/>
        <end position="135"/>
    </location>
</feature>
<dbReference type="GO" id="GO:0048039">
    <property type="term" value="F:ubiquinone binding"/>
    <property type="evidence" value="ECO:0007669"/>
    <property type="project" value="InterPro"/>
</dbReference>
<dbReference type="Proteomes" id="UP000560000">
    <property type="component" value="Unassembled WGS sequence"/>
</dbReference>
<dbReference type="STRING" id="1543381.LF63_0107615"/>
<dbReference type="SUPFAM" id="SSF55961">
    <property type="entry name" value="Bet v1-like"/>
    <property type="match status" value="1"/>
</dbReference>
<dbReference type="InterPro" id="IPR005031">
    <property type="entry name" value="COQ10_START"/>
</dbReference>
<evidence type="ECO:0000259" key="3">
    <source>
        <dbReference type="Pfam" id="PF03364"/>
    </source>
</evidence>
<dbReference type="HOGENOM" id="CLU_079653_3_1_6"/>
<dbReference type="PANTHER" id="PTHR12901:SF10">
    <property type="entry name" value="COENZYME Q-BINDING PROTEIN COQ10, MITOCHONDRIAL"/>
    <property type="match status" value="1"/>
</dbReference>
<proteinExistence type="inferred from homology"/>
<sequence length="143" mass="16033">MVQIRRSALVRFTPDQMFDLVNDVEAYPKRFSWCVGATVLERQGDTLTARLDLRFAGLRHSFTTRNRGERPARLDMTFVDGPFRKLDGAWTFTAMGDAGCKVALELDFELSSRLGAAALRIGFQGLASRMVDDFCAEAERAYG</sequence>
<dbReference type="PANTHER" id="PTHR12901">
    <property type="entry name" value="SPERM PROTEIN HOMOLOG"/>
    <property type="match status" value="1"/>
</dbReference>
<evidence type="ECO:0000256" key="2">
    <source>
        <dbReference type="ARBA" id="ARBA00022649"/>
    </source>
</evidence>
<dbReference type="Pfam" id="PF03364">
    <property type="entry name" value="Polyketide_cyc"/>
    <property type="match status" value="1"/>
</dbReference>
<dbReference type="EMBL" id="JROI01000010">
    <property type="protein sequence ID" value="KGI78196.1"/>
    <property type="molecule type" value="Genomic_DNA"/>
</dbReference>
<dbReference type="GO" id="GO:0045333">
    <property type="term" value="P:cellular respiration"/>
    <property type="evidence" value="ECO:0007669"/>
    <property type="project" value="InterPro"/>
</dbReference>
<dbReference type="OrthoDB" id="9804759at2"/>
<organism evidence="4 6">
    <name type="scientific">Oleiagrimonas soli</name>
    <dbReference type="NCBI Taxonomy" id="1543381"/>
    <lineage>
        <taxon>Bacteria</taxon>
        <taxon>Pseudomonadati</taxon>
        <taxon>Pseudomonadota</taxon>
        <taxon>Gammaproteobacteria</taxon>
        <taxon>Lysobacterales</taxon>
        <taxon>Rhodanobacteraceae</taxon>
        <taxon>Oleiagrimonas</taxon>
    </lineage>
</organism>
<dbReference type="InterPro" id="IPR023393">
    <property type="entry name" value="START-like_dom_sf"/>
</dbReference>
<dbReference type="EMBL" id="JACHET010000001">
    <property type="protein sequence ID" value="MBB6183347.1"/>
    <property type="molecule type" value="Genomic_DNA"/>
</dbReference>
<keyword evidence="2" id="KW-1277">Toxin-antitoxin system</keyword>
<protein>
    <submittedName>
        <fullName evidence="4">Oligoketide cyclase</fullName>
    </submittedName>
    <submittedName>
        <fullName evidence="5">Ribosome-associated toxin RatA of RatAB toxin-antitoxin module</fullName>
    </submittedName>
</protein>
<dbReference type="RefSeq" id="WP_043100776.1">
    <property type="nucleotide sequence ID" value="NZ_JACHET010000001.1"/>
</dbReference>
<evidence type="ECO:0000313" key="5">
    <source>
        <dbReference type="EMBL" id="MBB6183347.1"/>
    </source>
</evidence>
<evidence type="ECO:0000256" key="1">
    <source>
        <dbReference type="ARBA" id="ARBA00008918"/>
    </source>
</evidence>
<dbReference type="Gene3D" id="3.30.530.20">
    <property type="match status" value="1"/>
</dbReference>
<dbReference type="InterPro" id="IPR044996">
    <property type="entry name" value="COQ10-like"/>
</dbReference>
<name>A0A099CWZ3_9GAMM</name>